<dbReference type="PANTHER" id="PTHR43499:SF1">
    <property type="entry name" value="ABC TRANSPORTER I FAMILY MEMBER 1"/>
    <property type="match status" value="1"/>
</dbReference>
<dbReference type="Gene3D" id="3.40.50.300">
    <property type="entry name" value="P-loop containing nucleotide triphosphate hydrolases"/>
    <property type="match status" value="1"/>
</dbReference>
<dbReference type="GO" id="GO:0005524">
    <property type="term" value="F:ATP binding"/>
    <property type="evidence" value="ECO:0007669"/>
    <property type="project" value="UniProtKB-KW"/>
</dbReference>
<sequence length="207" mass="22620">MTSEGQELLRAEGLACDRGGQRVLSLRRLTLSRGAGLWLRGRNGSGKTTLLRALAGLLEPAAGEVWRDGAEGLLYVGHTLAVKDDLSVAENLECLAELSALETRPRALQGALVRWQLWERRHHPARRLSQGLRRRVSLARLDLAAARPLWLLDEPFDALDDEGQALLAQALTRHRLRQGGWVLSSHQGLPAQLDGVQALWLDGGAAA</sequence>
<name>A0ABS8X6H9_9BURK</name>
<dbReference type="EMBL" id="JAJTWT010000001">
    <property type="protein sequence ID" value="MCE4536019.1"/>
    <property type="molecule type" value="Genomic_DNA"/>
</dbReference>
<reference evidence="9 10" key="1">
    <citation type="submission" date="2021-12" db="EMBL/GenBank/DDBJ databases">
        <title>Genome seq of p7.</title>
        <authorList>
            <person name="Seo T."/>
        </authorList>
    </citation>
    <scope>NUCLEOTIDE SEQUENCE [LARGE SCALE GENOMIC DNA]</scope>
    <source>
        <strain evidence="9 10">P7</strain>
    </source>
</reference>
<dbReference type="Pfam" id="PF00005">
    <property type="entry name" value="ABC_tran"/>
    <property type="match status" value="1"/>
</dbReference>
<keyword evidence="2" id="KW-1003">Cell membrane</keyword>
<keyword evidence="4" id="KW-0201">Cytochrome c-type biogenesis</keyword>
<evidence type="ECO:0000256" key="7">
    <source>
        <dbReference type="ARBA" id="ARBA00023136"/>
    </source>
</evidence>
<dbReference type="SUPFAM" id="SSF52540">
    <property type="entry name" value="P-loop containing nucleoside triphosphate hydrolases"/>
    <property type="match status" value="1"/>
</dbReference>
<proteinExistence type="predicted"/>
<keyword evidence="5 9" id="KW-0067">ATP-binding</keyword>
<gene>
    <name evidence="9" type="primary">ccmA</name>
    <name evidence="9" type="ORF">LXT12_01935</name>
</gene>
<evidence type="ECO:0000256" key="2">
    <source>
        <dbReference type="ARBA" id="ARBA00022475"/>
    </source>
</evidence>
<keyword evidence="1" id="KW-0813">Transport</keyword>
<dbReference type="SMART" id="SM00382">
    <property type="entry name" value="AAA"/>
    <property type="match status" value="1"/>
</dbReference>
<protein>
    <submittedName>
        <fullName evidence="9">Heme ABC exporter ATP-binding protein CcmA</fullName>
    </submittedName>
</protein>
<dbReference type="Proteomes" id="UP001201463">
    <property type="component" value="Unassembled WGS sequence"/>
</dbReference>
<dbReference type="InterPro" id="IPR003593">
    <property type="entry name" value="AAA+_ATPase"/>
</dbReference>
<keyword evidence="3" id="KW-0547">Nucleotide-binding</keyword>
<dbReference type="PROSITE" id="PS50893">
    <property type="entry name" value="ABC_TRANSPORTER_2"/>
    <property type="match status" value="1"/>
</dbReference>
<dbReference type="RefSeq" id="WP_233388920.1">
    <property type="nucleotide sequence ID" value="NZ_JAJTWT010000001.1"/>
</dbReference>
<evidence type="ECO:0000256" key="4">
    <source>
        <dbReference type="ARBA" id="ARBA00022748"/>
    </source>
</evidence>
<accession>A0ABS8X6H9</accession>
<feature type="domain" description="ABC transporter" evidence="8">
    <location>
        <begin position="9"/>
        <end position="207"/>
    </location>
</feature>
<organism evidence="9 10">
    <name type="scientific">Pelomonas caseinilytica</name>
    <dbReference type="NCBI Taxonomy" id="2906763"/>
    <lineage>
        <taxon>Bacteria</taxon>
        <taxon>Pseudomonadati</taxon>
        <taxon>Pseudomonadota</taxon>
        <taxon>Betaproteobacteria</taxon>
        <taxon>Burkholderiales</taxon>
        <taxon>Sphaerotilaceae</taxon>
        <taxon>Roseateles</taxon>
    </lineage>
</organism>
<evidence type="ECO:0000256" key="1">
    <source>
        <dbReference type="ARBA" id="ARBA00022448"/>
    </source>
</evidence>
<dbReference type="InterPro" id="IPR003439">
    <property type="entry name" value="ABC_transporter-like_ATP-bd"/>
</dbReference>
<evidence type="ECO:0000256" key="3">
    <source>
        <dbReference type="ARBA" id="ARBA00022741"/>
    </source>
</evidence>
<keyword evidence="10" id="KW-1185">Reference proteome</keyword>
<comment type="caution">
    <text evidence="9">The sequence shown here is derived from an EMBL/GenBank/DDBJ whole genome shotgun (WGS) entry which is preliminary data.</text>
</comment>
<evidence type="ECO:0000313" key="10">
    <source>
        <dbReference type="Proteomes" id="UP001201463"/>
    </source>
</evidence>
<evidence type="ECO:0000256" key="5">
    <source>
        <dbReference type="ARBA" id="ARBA00022840"/>
    </source>
</evidence>
<dbReference type="NCBIfam" id="TIGR01189">
    <property type="entry name" value="ccmA"/>
    <property type="match status" value="1"/>
</dbReference>
<evidence type="ECO:0000259" key="8">
    <source>
        <dbReference type="PROSITE" id="PS50893"/>
    </source>
</evidence>
<dbReference type="InterPro" id="IPR005895">
    <property type="entry name" value="ABC_transptr_haem_export_CcmA"/>
</dbReference>
<evidence type="ECO:0000256" key="6">
    <source>
        <dbReference type="ARBA" id="ARBA00022967"/>
    </source>
</evidence>
<keyword evidence="7" id="KW-0472">Membrane</keyword>
<evidence type="ECO:0000313" key="9">
    <source>
        <dbReference type="EMBL" id="MCE4536019.1"/>
    </source>
</evidence>
<keyword evidence="6" id="KW-1278">Translocase</keyword>
<dbReference type="InterPro" id="IPR027417">
    <property type="entry name" value="P-loop_NTPase"/>
</dbReference>
<dbReference type="PANTHER" id="PTHR43499">
    <property type="entry name" value="ABC TRANSPORTER I FAMILY MEMBER 1"/>
    <property type="match status" value="1"/>
</dbReference>